<evidence type="ECO:0000313" key="4">
    <source>
        <dbReference type="Proteomes" id="UP001627408"/>
    </source>
</evidence>
<evidence type="ECO:0000256" key="1">
    <source>
        <dbReference type="SAM" id="MobiDB-lite"/>
    </source>
</evidence>
<accession>A0ABW8UW57</accession>
<dbReference type="RefSeq" id="WP_407592804.1">
    <property type="nucleotide sequence ID" value="NZ_JBHDIY010000002.1"/>
</dbReference>
<feature type="compositionally biased region" description="Low complexity" evidence="1">
    <location>
        <begin position="181"/>
        <end position="192"/>
    </location>
</feature>
<feature type="compositionally biased region" description="Low complexity" evidence="1">
    <location>
        <begin position="138"/>
        <end position="153"/>
    </location>
</feature>
<feature type="compositionally biased region" description="Acidic residues" evidence="1">
    <location>
        <begin position="246"/>
        <end position="263"/>
    </location>
</feature>
<dbReference type="Pfam" id="PF13411">
    <property type="entry name" value="MerR_1"/>
    <property type="match status" value="1"/>
</dbReference>
<feature type="compositionally biased region" description="Acidic residues" evidence="1">
    <location>
        <begin position="193"/>
        <end position="205"/>
    </location>
</feature>
<keyword evidence="4" id="KW-1185">Reference proteome</keyword>
<reference evidence="3 4" key="1">
    <citation type="submission" date="2024-08" db="EMBL/GenBank/DDBJ databases">
        <title>Tateyamaria sp. nov., isolated from marine algae.</title>
        <authorList>
            <person name="Choi B.J."/>
            <person name="Kim J.M."/>
            <person name="Lee J.K."/>
            <person name="Choi D.G."/>
            <person name="Bayburt H."/>
            <person name="Baek J.H."/>
            <person name="Han D.M."/>
            <person name="Jeon C.O."/>
        </authorList>
    </citation>
    <scope>NUCLEOTIDE SEQUENCE [LARGE SCALE GENOMIC DNA]</scope>
    <source>
        <strain evidence="3 4">KMU-156</strain>
    </source>
</reference>
<feature type="compositionally biased region" description="Acidic residues" evidence="1">
    <location>
        <begin position="279"/>
        <end position="293"/>
    </location>
</feature>
<feature type="compositionally biased region" description="Acidic residues" evidence="1">
    <location>
        <begin position="219"/>
        <end position="228"/>
    </location>
</feature>
<feature type="region of interest" description="Disordered" evidence="1">
    <location>
        <begin position="117"/>
        <end position="314"/>
    </location>
</feature>
<evidence type="ECO:0000259" key="2">
    <source>
        <dbReference type="PROSITE" id="PS50937"/>
    </source>
</evidence>
<dbReference type="Gene3D" id="1.10.1660.10">
    <property type="match status" value="1"/>
</dbReference>
<dbReference type="InterPro" id="IPR000551">
    <property type="entry name" value="MerR-type_HTH_dom"/>
</dbReference>
<dbReference type="CDD" id="cd04765">
    <property type="entry name" value="HTH_MlrA-like_sg2"/>
    <property type="match status" value="1"/>
</dbReference>
<sequence>MAKSADAFRTISEVADWLGVQSHVLRFWESKFTQVKPVKRAGGRRYYRPTDMLLLGGIRKLLHDDGLTIKGVQKILREEGVAHVADMSPPLDDDTAAKLDSDLAARVGDDVEMPATQEMPAPVEAAPFQTPPEDTPSEAEMPPAPADEAAPLPSFMRAPEPAPAPDQPLEERAEDVPTLTPDFAPMDAAPAEAEAEETPPQDAPEEPISAAEPQAAPEMWDDTPEPEEAPPAPAPADVETSAPEQASEEEAGPFTEPDADPAPEQDSLPMFSRAPAAEPEQEPEPEPEPDEVEATPAPRPRIVDAPDDVDIDPADIAPSVLTKAVMARNLTPAQRDALRPLVAQLAALRDQMARARHDPR</sequence>
<evidence type="ECO:0000313" key="3">
    <source>
        <dbReference type="EMBL" id="MFL4470969.1"/>
    </source>
</evidence>
<dbReference type="InterPro" id="IPR009061">
    <property type="entry name" value="DNA-bd_dom_put_sf"/>
</dbReference>
<dbReference type="SMART" id="SM00422">
    <property type="entry name" value="HTH_MERR"/>
    <property type="match status" value="1"/>
</dbReference>
<dbReference type="Proteomes" id="UP001627408">
    <property type="component" value="Unassembled WGS sequence"/>
</dbReference>
<proteinExistence type="predicted"/>
<dbReference type="EMBL" id="JBHDIY010000002">
    <property type="protein sequence ID" value="MFL4470969.1"/>
    <property type="molecule type" value="Genomic_DNA"/>
</dbReference>
<dbReference type="PROSITE" id="PS50937">
    <property type="entry name" value="HTH_MERR_2"/>
    <property type="match status" value="1"/>
</dbReference>
<organism evidence="3 4">
    <name type="scientific">Tateyamaria armeniaca</name>
    <dbReference type="NCBI Taxonomy" id="2518930"/>
    <lineage>
        <taxon>Bacteria</taxon>
        <taxon>Pseudomonadati</taxon>
        <taxon>Pseudomonadota</taxon>
        <taxon>Alphaproteobacteria</taxon>
        <taxon>Rhodobacterales</taxon>
        <taxon>Roseobacteraceae</taxon>
        <taxon>Tateyamaria</taxon>
    </lineage>
</organism>
<feature type="domain" description="HTH merR-type" evidence="2">
    <location>
        <begin position="10"/>
        <end position="78"/>
    </location>
</feature>
<name>A0ABW8UW57_9RHOB</name>
<protein>
    <submittedName>
        <fullName evidence="3">MerR family transcriptional regulator</fullName>
    </submittedName>
</protein>
<dbReference type="SUPFAM" id="SSF46955">
    <property type="entry name" value="Putative DNA-binding domain"/>
    <property type="match status" value="1"/>
</dbReference>
<gene>
    <name evidence="3" type="ORF">ACERZ8_14175</name>
</gene>
<comment type="caution">
    <text evidence="3">The sequence shown here is derived from an EMBL/GenBank/DDBJ whole genome shotgun (WGS) entry which is preliminary data.</text>
</comment>